<organism evidence="1">
    <name type="scientific">Zea mays</name>
    <name type="common">Maize</name>
    <dbReference type="NCBI Taxonomy" id="4577"/>
    <lineage>
        <taxon>Eukaryota</taxon>
        <taxon>Viridiplantae</taxon>
        <taxon>Streptophyta</taxon>
        <taxon>Embryophyta</taxon>
        <taxon>Tracheophyta</taxon>
        <taxon>Spermatophyta</taxon>
        <taxon>Magnoliopsida</taxon>
        <taxon>Liliopsida</taxon>
        <taxon>Poales</taxon>
        <taxon>Poaceae</taxon>
        <taxon>PACMAD clade</taxon>
        <taxon>Panicoideae</taxon>
        <taxon>Andropogonodae</taxon>
        <taxon>Andropogoneae</taxon>
        <taxon>Tripsacinae</taxon>
        <taxon>Zea</taxon>
    </lineage>
</organism>
<name>C4J7M3_MAIZE</name>
<protein>
    <submittedName>
        <fullName evidence="1">Uncharacterized protein</fullName>
    </submittedName>
</protein>
<evidence type="ECO:0000313" key="1">
    <source>
        <dbReference type="EMBL" id="ACR37173.1"/>
    </source>
</evidence>
<sequence length="67" mass="7855">MALEEFVKQPFIQEDHMFQKIMDICIQRLRKCYCGLTPHHVVSKFDDRTSTLYYNVAEPEDVNCSAA</sequence>
<dbReference type="ExpressionAtlas" id="C4J7M3">
    <property type="expression patterns" value="baseline and differential"/>
</dbReference>
<accession>C4J7M3</accession>
<dbReference type="AlphaFoldDB" id="C4J7M3"/>
<reference evidence="1" key="1">
    <citation type="journal article" date="2009" name="PLoS Genet.">
        <title>Sequencing, mapping, and analysis of 27,455 maize full-length cDNAs.</title>
        <authorList>
            <person name="Soderlund C."/>
            <person name="Descour A."/>
            <person name="Kudrna D."/>
            <person name="Bomhoff M."/>
            <person name="Boyd L."/>
            <person name="Currie J."/>
            <person name="Angelova A."/>
            <person name="Collura K."/>
            <person name="Wissotski M."/>
            <person name="Ashley E."/>
            <person name="Morrow D."/>
            <person name="Fernandes J."/>
            <person name="Walbot V."/>
            <person name="Yu Y."/>
        </authorList>
    </citation>
    <scope>NUCLEOTIDE SEQUENCE</scope>
    <source>
        <strain evidence="1">B73</strain>
    </source>
</reference>
<dbReference type="PANTHER" id="PTHR13994:SF13">
    <property type="entry name" value="FI03680P"/>
    <property type="match status" value="1"/>
</dbReference>
<dbReference type="PANTHER" id="PTHR13994">
    <property type="entry name" value="NUDIX HYDROLASE RELATED"/>
    <property type="match status" value="1"/>
</dbReference>
<dbReference type="InterPro" id="IPR003293">
    <property type="entry name" value="Nudix_hydrolase6-like"/>
</dbReference>
<proteinExistence type="evidence at transcript level"/>
<dbReference type="EMBL" id="BT086820">
    <property type="protein sequence ID" value="ACR37173.1"/>
    <property type="molecule type" value="mRNA"/>
</dbReference>